<dbReference type="SUPFAM" id="SSF75217">
    <property type="entry name" value="alpha/beta knot"/>
    <property type="match status" value="1"/>
</dbReference>
<comment type="catalytic activity">
    <reaction evidence="5">
        <text>pseudouridine(1915) in 23S rRNA + S-adenosyl-L-methionine = N(3)-methylpseudouridine(1915) in 23S rRNA + S-adenosyl-L-homocysteine + H(+)</text>
        <dbReference type="Rhea" id="RHEA:42752"/>
        <dbReference type="Rhea" id="RHEA-COMP:10221"/>
        <dbReference type="Rhea" id="RHEA-COMP:10222"/>
        <dbReference type="ChEBI" id="CHEBI:15378"/>
        <dbReference type="ChEBI" id="CHEBI:57856"/>
        <dbReference type="ChEBI" id="CHEBI:59789"/>
        <dbReference type="ChEBI" id="CHEBI:65314"/>
        <dbReference type="ChEBI" id="CHEBI:74486"/>
        <dbReference type="EC" id="2.1.1.177"/>
    </reaction>
</comment>
<comment type="caution">
    <text evidence="5">Lacks conserved residue(s) required for the propagation of feature annotation.</text>
</comment>
<evidence type="ECO:0000256" key="5">
    <source>
        <dbReference type="HAMAP-Rule" id="MF_00658"/>
    </source>
</evidence>
<gene>
    <name evidence="5" type="primary">rlmH</name>
    <name evidence="6" type="ORF">CK556_02720</name>
</gene>
<dbReference type="PIRSF" id="PIRSF004505">
    <property type="entry name" value="MT_bac"/>
    <property type="match status" value="1"/>
</dbReference>
<keyword evidence="7" id="KW-1185">Reference proteome</keyword>
<comment type="function">
    <text evidence="5">Specifically methylates the pseudouridine at position 1915 (m3Psi1915) in 23S rRNA.</text>
</comment>
<feature type="binding site" evidence="5">
    <location>
        <position position="104"/>
    </location>
    <ligand>
        <name>S-adenosyl-L-methionine</name>
        <dbReference type="ChEBI" id="CHEBI:59789"/>
    </ligand>
</feature>
<keyword evidence="5" id="KW-0698">rRNA processing</keyword>
<dbReference type="EMBL" id="CP023173">
    <property type="protein sequence ID" value="ASZ09252.1"/>
    <property type="molecule type" value="Genomic_DNA"/>
</dbReference>
<dbReference type="GO" id="GO:0005737">
    <property type="term" value="C:cytoplasm"/>
    <property type="evidence" value="ECO:0007669"/>
    <property type="project" value="UniProtKB-SubCell"/>
</dbReference>
<dbReference type="Proteomes" id="UP000232229">
    <property type="component" value="Chromosome"/>
</dbReference>
<dbReference type="Gene3D" id="3.40.1280.10">
    <property type="match status" value="1"/>
</dbReference>
<keyword evidence="2 5" id="KW-0808">Transferase</keyword>
<protein>
    <recommendedName>
        <fullName evidence="5">Ribosomal RNA large subunit methyltransferase H</fullName>
        <ecNumber evidence="5">2.1.1.177</ecNumber>
    </recommendedName>
    <alternativeName>
        <fullName evidence="5">23S rRNA (pseudouridine1915-N3)-methyltransferase</fullName>
    </alternativeName>
    <alternativeName>
        <fullName evidence="5">23S rRNA m3Psi1915 methyltransferase</fullName>
    </alternativeName>
    <alternativeName>
        <fullName evidence="5">rRNA (pseudouridine-N3-)-methyltransferase RlmH</fullName>
    </alternativeName>
</protein>
<dbReference type="HAMAP" id="MF_00658">
    <property type="entry name" value="23SrRNA_methyltr_H"/>
    <property type="match status" value="1"/>
</dbReference>
<dbReference type="RefSeq" id="WP_027875576.1">
    <property type="nucleotide sequence ID" value="NZ_CP023173.1"/>
</dbReference>
<evidence type="ECO:0000256" key="1">
    <source>
        <dbReference type="ARBA" id="ARBA00022603"/>
    </source>
</evidence>
<dbReference type="PANTHER" id="PTHR33603:SF1">
    <property type="entry name" value="RIBOSOMAL RNA LARGE SUBUNIT METHYLTRANSFERASE H"/>
    <property type="match status" value="1"/>
</dbReference>
<comment type="similarity">
    <text evidence="4 5">Belongs to the RNA methyltransferase RlmH family.</text>
</comment>
<dbReference type="InterPro" id="IPR003742">
    <property type="entry name" value="RlmH-like"/>
</dbReference>
<keyword evidence="3 5" id="KW-0949">S-adenosyl-L-methionine</keyword>
<dbReference type="PANTHER" id="PTHR33603">
    <property type="entry name" value="METHYLTRANSFERASE"/>
    <property type="match status" value="1"/>
</dbReference>
<feature type="binding site" evidence="5">
    <location>
        <begin position="123"/>
        <end position="128"/>
    </location>
    <ligand>
        <name>S-adenosyl-L-methionine</name>
        <dbReference type="ChEBI" id="CHEBI:59789"/>
    </ligand>
</feature>
<evidence type="ECO:0000313" key="6">
    <source>
        <dbReference type="EMBL" id="ASZ09252.1"/>
    </source>
</evidence>
<comment type="subunit">
    <text evidence="5">Homodimer.</text>
</comment>
<keyword evidence="1 5" id="KW-0489">Methyltransferase</keyword>
<dbReference type="CDD" id="cd18081">
    <property type="entry name" value="RlmH-like"/>
    <property type="match status" value="1"/>
</dbReference>
<evidence type="ECO:0000313" key="7">
    <source>
        <dbReference type="Proteomes" id="UP000232229"/>
    </source>
</evidence>
<dbReference type="Pfam" id="PF02590">
    <property type="entry name" value="SPOUT_MTase"/>
    <property type="match status" value="1"/>
</dbReference>
<dbReference type="GO" id="GO:0070038">
    <property type="term" value="F:rRNA (pseudouridine-N3-)-methyltransferase activity"/>
    <property type="evidence" value="ECO:0007669"/>
    <property type="project" value="UniProtKB-UniRule"/>
</dbReference>
<reference evidence="6 7" key="1">
    <citation type="submission" date="2017-08" db="EMBL/GenBank/DDBJ databases">
        <title>Complete Genome Sequence of Mesoplasma chauliocola.</title>
        <authorList>
            <person name="Knight T.F.Jr."/>
            <person name="Citino T."/>
        </authorList>
    </citation>
    <scope>NUCLEOTIDE SEQUENCE [LARGE SCALE GENOMIC DNA]</scope>
    <source>
        <strain evidence="6 7">CHPA-2</strain>
    </source>
</reference>
<evidence type="ECO:0000256" key="2">
    <source>
        <dbReference type="ARBA" id="ARBA00022679"/>
    </source>
</evidence>
<evidence type="ECO:0000256" key="3">
    <source>
        <dbReference type="ARBA" id="ARBA00022691"/>
    </source>
</evidence>
<dbReference type="STRING" id="1336232.GCA_000518825_01228"/>
<dbReference type="InterPro" id="IPR029028">
    <property type="entry name" value="Alpha/beta_knot_MTases"/>
</dbReference>
<dbReference type="EC" id="2.1.1.177" evidence="5"/>
<keyword evidence="5" id="KW-0963">Cytoplasm</keyword>
<proteinExistence type="inferred from homology"/>
<dbReference type="AlphaFoldDB" id="A0A249SNR1"/>
<organism evidence="6 7">
    <name type="scientific">Mesoplasma chauliocola</name>
    <dbReference type="NCBI Taxonomy" id="216427"/>
    <lineage>
        <taxon>Bacteria</taxon>
        <taxon>Bacillati</taxon>
        <taxon>Mycoplasmatota</taxon>
        <taxon>Mollicutes</taxon>
        <taxon>Entomoplasmatales</taxon>
        <taxon>Entomoplasmataceae</taxon>
        <taxon>Mesoplasma</taxon>
    </lineage>
</organism>
<sequence length="155" mass="18294">MNIKIICFGKLDKKFFLESFNEYASRISKYANLQIIELKEEYQKEDSVNKNINSDLLIEKLKSYADHEIICMDVSSKNISTEEFSKIIENNKNLKQAKIVFVIGPSDGYSDKFFKLNYQKVSFGKITLPHQLFRVILCEQIYRSFKIINNEKYHK</sequence>
<dbReference type="InterPro" id="IPR029026">
    <property type="entry name" value="tRNA_m1G_MTases_N"/>
</dbReference>
<comment type="subcellular location">
    <subcellularLocation>
        <location evidence="5">Cytoplasm</location>
    </subcellularLocation>
</comment>
<evidence type="ECO:0000256" key="4">
    <source>
        <dbReference type="ARBA" id="ARBA00038303"/>
    </source>
</evidence>
<accession>A0A249SNR1</accession>
<dbReference type="KEGG" id="mchc:CK556_02720"/>
<name>A0A249SNR1_9MOLU</name>